<organism evidence="3 4">
    <name type="scientific">Pelagicoccus mobilis</name>
    <dbReference type="NCBI Taxonomy" id="415221"/>
    <lineage>
        <taxon>Bacteria</taxon>
        <taxon>Pseudomonadati</taxon>
        <taxon>Verrucomicrobiota</taxon>
        <taxon>Opitutia</taxon>
        <taxon>Puniceicoccales</taxon>
        <taxon>Pelagicoccaceae</taxon>
        <taxon>Pelagicoccus</taxon>
    </lineage>
</organism>
<dbReference type="InterPro" id="IPR050300">
    <property type="entry name" value="GDXG_lipolytic_enzyme"/>
</dbReference>
<dbReference type="Pfam" id="PF20434">
    <property type="entry name" value="BD-FAE"/>
    <property type="match status" value="1"/>
</dbReference>
<dbReference type="InterPro" id="IPR029058">
    <property type="entry name" value="AB_hydrolase_fold"/>
</dbReference>
<keyword evidence="1 3" id="KW-0378">Hydrolase</keyword>
<dbReference type="AlphaFoldDB" id="A0A934RV97"/>
<evidence type="ECO:0000313" key="3">
    <source>
        <dbReference type="EMBL" id="MBK1876075.1"/>
    </source>
</evidence>
<evidence type="ECO:0000259" key="2">
    <source>
        <dbReference type="Pfam" id="PF20434"/>
    </source>
</evidence>
<dbReference type="SUPFAM" id="SSF53474">
    <property type="entry name" value="alpha/beta-Hydrolases"/>
    <property type="match status" value="1"/>
</dbReference>
<dbReference type="EMBL" id="JAENIL010000006">
    <property type="protein sequence ID" value="MBK1876075.1"/>
    <property type="molecule type" value="Genomic_DNA"/>
</dbReference>
<comment type="caution">
    <text evidence="3">The sequence shown here is derived from an EMBL/GenBank/DDBJ whole genome shotgun (WGS) entry which is preliminary data.</text>
</comment>
<dbReference type="Proteomes" id="UP000617628">
    <property type="component" value="Unassembled WGS sequence"/>
</dbReference>
<dbReference type="RefSeq" id="WP_200354292.1">
    <property type="nucleotide sequence ID" value="NZ_JAENIL010000006.1"/>
</dbReference>
<feature type="domain" description="BD-FAE-like" evidence="2">
    <location>
        <begin position="43"/>
        <end position="244"/>
    </location>
</feature>
<proteinExistence type="predicted"/>
<sequence>MSIGRIWGVVLLGFLALGAKAETEVRAFRDIVFAEVDGQELKLDIFVPQGVESPPLVMNIHGGGWSGGNYKDSSFQWLTAHGFAVASISYRLTDVASHPAQIHDCKGALRWLRANAGKYGYDTSYVVVGGRSAGGHLAALLGTTHGVDALEGTVGGNLDQSSKVDGIIDFYGATDFIQRSKTQPEKTDKPSGIVYRLLGGPVKGNKRIAKQAGAAYHVSKDDPPMLVIHGDEDPQVLIGQSERIVDVYERKGLEVEFLVVEGGGHGGEGFQSPEVRNAIREFLGVE</sequence>
<reference evidence="3" key="1">
    <citation type="submission" date="2021-01" db="EMBL/GenBank/DDBJ databases">
        <title>Modified the classification status of verrucomicrobia.</title>
        <authorList>
            <person name="Feng X."/>
        </authorList>
    </citation>
    <scope>NUCLEOTIDE SEQUENCE</scope>
    <source>
        <strain evidence="3">KCTC 13126</strain>
    </source>
</reference>
<accession>A0A934RV97</accession>
<gene>
    <name evidence="3" type="ORF">JIN87_04295</name>
</gene>
<dbReference type="PANTHER" id="PTHR48081">
    <property type="entry name" value="AB HYDROLASE SUPERFAMILY PROTEIN C4A8.06C"/>
    <property type="match status" value="1"/>
</dbReference>
<dbReference type="Gene3D" id="3.40.50.1820">
    <property type="entry name" value="alpha/beta hydrolase"/>
    <property type="match status" value="1"/>
</dbReference>
<evidence type="ECO:0000256" key="1">
    <source>
        <dbReference type="ARBA" id="ARBA00022801"/>
    </source>
</evidence>
<protein>
    <submittedName>
        <fullName evidence="3">Alpha/beta hydrolase</fullName>
    </submittedName>
</protein>
<dbReference type="InterPro" id="IPR049492">
    <property type="entry name" value="BD-FAE-like_dom"/>
</dbReference>
<dbReference type="PANTHER" id="PTHR48081:SF13">
    <property type="entry name" value="ALPHA_BETA HYDROLASE"/>
    <property type="match status" value="1"/>
</dbReference>
<evidence type="ECO:0000313" key="4">
    <source>
        <dbReference type="Proteomes" id="UP000617628"/>
    </source>
</evidence>
<dbReference type="GO" id="GO:0016787">
    <property type="term" value="F:hydrolase activity"/>
    <property type="evidence" value="ECO:0007669"/>
    <property type="project" value="UniProtKB-KW"/>
</dbReference>
<keyword evidence="4" id="KW-1185">Reference proteome</keyword>
<name>A0A934RV97_9BACT</name>